<dbReference type="SUPFAM" id="SSF55846">
    <property type="entry name" value="N-acetylmuramoyl-L-alanine amidase-like"/>
    <property type="match status" value="1"/>
</dbReference>
<evidence type="ECO:0000313" key="1">
    <source>
        <dbReference type="EMBL" id="MDU0343757.1"/>
    </source>
</evidence>
<proteinExistence type="predicted"/>
<reference evidence="1 2" key="1">
    <citation type="submission" date="2023-09" db="EMBL/GenBank/DDBJ databases">
        <title>Whole genome shotgun sequencing (WGS) of Bosea sp. ZW T0_25, isolated from stored onions (Allium cepa).</title>
        <authorList>
            <person name="Stoll D.A."/>
            <person name="Huch M."/>
        </authorList>
    </citation>
    <scope>NUCLEOTIDE SEQUENCE [LARGE SCALE GENOMIC DNA]</scope>
    <source>
        <strain evidence="1 2">ZW T0_25</strain>
    </source>
</reference>
<gene>
    <name evidence="1" type="ORF">RKE40_28070</name>
</gene>
<accession>A0ABU3SG46</accession>
<protein>
    <recommendedName>
        <fullName evidence="3">N-acetylmuramoyl-L-alanine amidase domain-containing protein</fullName>
    </recommendedName>
</protein>
<comment type="caution">
    <text evidence="1">The sequence shown here is derived from an EMBL/GenBank/DDBJ whole genome shotgun (WGS) entry which is preliminary data.</text>
</comment>
<organism evidence="1 2">
    <name type="scientific">Bosea rubneri</name>
    <dbReference type="NCBI Taxonomy" id="3075434"/>
    <lineage>
        <taxon>Bacteria</taxon>
        <taxon>Pseudomonadati</taxon>
        <taxon>Pseudomonadota</taxon>
        <taxon>Alphaproteobacteria</taxon>
        <taxon>Hyphomicrobiales</taxon>
        <taxon>Boseaceae</taxon>
        <taxon>Bosea</taxon>
    </lineage>
</organism>
<evidence type="ECO:0008006" key="3">
    <source>
        <dbReference type="Google" id="ProtNLM"/>
    </source>
</evidence>
<dbReference type="EMBL" id="JAWDID010000084">
    <property type="protein sequence ID" value="MDU0343757.1"/>
    <property type="molecule type" value="Genomic_DNA"/>
</dbReference>
<dbReference type="InterPro" id="IPR036505">
    <property type="entry name" value="Amidase/PGRP_sf"/>
</dbReference>
<sequence length="79" mass="8578">MKAEIQLALIALSINAGLAGADGKTAKDTRTPAQRSSLLWLSAQLVHKHMIKRVRGHNEVSSKACPSFDARKDELGRLV</sequence>
<dbReference type="Proteomes" id="UP001254257">
    <property type="component" value="Unassembled WGS sequence"/>
</dbReference>
<name>A0ABU3SG46_9HYPH</name>
<evidence type="ECO:0000313" key="2">
    <source>
        <dbReference type="Proteomes" id="UP001254257"/>
    </source>
</evidence>
<dbReference type="RefSeq" id="WP_316021455.1">
    <property type="nucleotide sequence ID" value="NZ_JAWDID010000084.1"/>
</dbReference>
<dbReference type="Gene3D" id="3.40.80.10">
    <property type="entry name" value="Peptidoglycan recognition protein-like"/>
    <property type="match status" value="1"/>
</dbReference>
<keyword evidence="2" id="KW-1185">Reference proteome</keyword>